<evidence type="ECO:0000313" key="2">
    <source>
        <dbReference type="Proteomes" id="UP000587527"/>
    </source>
</evidence>
<gene>
    <name evidence="1" type="ORF">F4553_003261</name>
</gene>
<dbReference type="AlphaFoldDB" id="A0A841BT16"/>
<evidence type="ECO:0008006" key="3">
    <source>
        <dbReference type="Google" id="ProtNLM"/>
    </source>
</evidence>
<evidence type="ECO:0000313" key="1">
    <source>
        <dbReference type="EMBL" id="MBB5869882.1"/>
    </source>
</evidence>
<accession>A0A841BT16</accession>
<organism evidence="1 2">
    <name type="scientific">Allocatelliglobosispora scoriae</name>
    <dbReference type="NCBI Taxonomy" id="643052"/>
    <lineage>
        <taxon>Bacteria</taxon>
        <taxon>Bacillati</taxon>
        <taxon>Actinomycetota</taxon>
        <taxon>Actinomycetes</taxon>
        <taxon>Micromonosporales</taxon>
        <taxon>Micromonosporaceae</taxon>
        <taxon>Allocatelliglobosispora</taxon>
    </lineage>
</organism>
<dbReference type="EMBL" id="JACHMN010000002">
    <property type="protein sequence ID" value="MBB5869882.1"/>
    <property type="molecule type" value="Genomic_DNA"/>
</dbReference>
<comment type="caution">
    <text evidence="1">The sequence shown here is derived from an EMBL/GenBank/DDBJ whole genome shotgun (WGS) entry which is preliminary data.</text>
</comment>
<protein>
    <recommendedName>
        <fullName evidence="3">2'-5' RNA ligase family protein</fullName>
    </recommendedName>
</protein>
<dbReference type="SUPFAM" id="SSF55144">
    <property type="entry name" value="LigT-like"/>
    <property type="match status" value="1"/>
</dbReference>
<dbReference type="RefSeq" id="WP_184836843.1">
    <property type="nucleotide sequence ID" value="NZ_JACHMN010000002.1"/>
</dbReference>
<sequence length="218" mass="23674">MVDHLAVVEKGRAALLTGDTAVELPPAEGRPRWGVSMLLRPDPAMLDTLASFAAAAGIVAGGGHWAHGPALLHVSLRALQPYRDNPDLDGYAESLHEAASQVPAFRATVRTVSPHPQGIAVHVHPVGGALDDLYRRVGEALSRRGLTDVEDRYRDIWYCNVLHFAAPVDIAALVTWCDERRDLVLGETTLNAVELVRYRFADGAMRAVTLHSEPLLQV</sequence>
<name>A0A841BT16_9ACTN</name>
<dbReference type="Gene3D" id="3.90.1140.10">
    <property type="entry name" value="Cyclic phosphodiesterase"/>
    <property type="match status" value="1"/>
</dbReference>
<proteinExistence type="predicted"/>
<dbReference type="InterPro" id="IPR009097">
    <property type="entry name" value="Cyclic_Pdiesterase"/>
</dbReference>
<dbReference type="Proteomes" id="UP000587527">
    <property type="component" value="Unassembled WGS sequence"/>
</dbReference>
<reference evidence="1 2" key="1">
    <citation type="submission" date="2020-08" db="EMBL/GenBank/DDBJ databases">
        <title>Sequencing the genomes of 1000 actinobacteria strains.</title>
        <authorList>
            <person name="Klenk H.-P."/>
        </authorList>
    </citation>
    <scope>NUCLEOTIDE SEQUENCE [LARGE SCALE GENOMIC DNA]</scope>
    <source>
        <strain evidence="1 2">DSM 45362</strain>
    </source>
</reference>
<keyword evidence="2" id="KW-1185">Reference proteome</keyword>